<dbReference type="Proteomes" id="UP000178089">
    <property type="component" value="Unassembled WGS sequence"/>
</dbReference>
<organism evidence="3 4">
    <name type="scientific">Candidatus Taylorbacteria bacterium RIFCSPHIGHO2_12_FULL_45_16</name>
    <dbReference type="NCBI Taxonomy" id="1802315"/>
    <lineage>
        <taxon>Bacteria</taxon>
        <taxon>Candidatus Tayloriibacteriota</taxon>
    </lineage>
</organism>
<dbReference type="AlphaFoldDB" id="A0A1G2MZ30"/>
<name>A0A1G2MZ30_9BACT</name>
<comment type="caution">
    <text evidence="3">The sequence shown here is derived from an EMBL/GenBank/DDBJ whole genome shotgun (WGS) entry which is preliminary data.</text>
</comment>
<feature type="transmembrane region" description="Helical" evidence="1">
    <location>
        <begin position="22"/>
        <end position="46"/>
    </location>
</feature>
<sequence length="431" mass="49528">MPIEQLFPVLVDDFQSTILPQAIQYVIFISPVVLAVMLAVFLWPLWVRYVRAKQFLSLKYTVLEIKLPKDTFKSPLAMEVFLQSLHNTADGSSFAKYWKGETRPWYSLEIASIEGKVKFYIWTEDRRKGGVMSALYSQFPGVEVHESGDYTQSVHFDPKTMKIWAAEFKFTKPDPYPIKTYVDYGLDKDPKEEFKVDPLLPMLEFLGSVGPNQQIWIQILIRAHKDDQKKLGHWFKNTDTWQDEAKKLVNTMLIRDAKTKITGEIDPKTGKIVPAKEFAKLPTISQGERDIIEAIERSVTKLAFDAGIRALYIAKKEVFNTPFGIGGIIGNMKHFNTESLNGFKPNGDVWHNRLSDPWQDYKDIRRNRYAREGLAMYKRRSYFYAPREGKSLVLNTEELATIYHFPGSVAATPTLERLPSKKTEAPSNLPT</sequence>
<evidence type="ECO:0000313" key="3">
    <source>
        <dbReference type="EMBL" id="OHA29205.1"/>
    </source>
</evidence>
<gene>
    <name evidence="3" type="ORF">A3F51_01160</name>
</gene>
<feature type="domain" description="DUF8128" evidence="2">
    <location>
        <begin position="61"/>
        <end position="412"/>
    </location>
</feature>
<keyword evidence="1" id="KW-0472">Membrane</keyword>
<dbReference type="InterPro" id="IPR058441">
    <property type="entry name" value="DUF8128"/>
</dbReference>
<dbReference type="Pfam" id="PF26449">
    <property type="entry name" value="DUF8128"/>
    <property type="match status" value="1"/>
</dbReference>
<keyword evidence="1" id="KW-0812">Transmembrane</keyword>
<dbReference type="EMBL" id="MHRT01000005">
    <property type="protein sequence ID" value="OHA29205.1"/>
    <property type="molecule type" value="Genomic_DNA"/>
</dbReference>
<accession>A0A1G2MZ30</accession>
<dbReference type="STRING" id="1802315.A3F51_01160"/>
<protein>
    <recommendedName>
        <fullName evidence="2">DUF8128 domain-containing protein</fullName>
    </recommendedName>
</protein>
<proteinExistence type="predicted"/>
<keyword evidence="1" id="KW-1133">Transmembrane helix</keyword>
<evidence type="ECO:0000259" key="2">
    <source>
        <dbReference type="Pfam" id="PF26449"/>
    </source>
</evidence>
<reference evidence="3 4" key="1">
    <citation type="journal article" date="2016" name="Nat. Commun.">
        <title>Thousands of microbial genomes shed light on interconnected biogeochemical processes in an aquifer system.</title>
        <authorList>
            <person name="Anantharaman K."/>
            <person name="Brown C.T."/>
            <person name="Hug L.A."/>
            <person name="Sharon I."/>
            <person name="Castelle C.J."/>
            <person name="Probst A.J."/>
            <person name="Thomas B.C."/>
            <person name="Singh A."/>
            <person name="Wilkins M.J."/>
            <person name="Karaoz U."/>
            <person name="Brodie E.L."/>
            <person name="Williams K.H."/>
            <person name="Hubbard S.S."/>
            <person name="Banfield J.F."/>
        </authorList>
    </citation>
    <scope>NUCLEOTIDE SEQUENCE [LARGE SCALE GENOMIC DNA]</scope>
</reference>
<evidence type="ECO:0000256" key="1">
    <source>
        <dbReference type="SAM" id="Phobius"/>
    </source>
</evidence>
<evidence type="ECO:0000313" key="4">
    <source>
        <dbReference type="Proteomes" id="UP000178089"/>
    </source>
</evidence>